<feature type="domain" description="Methyltransferase" evidence="1">
    <location>
        <begin position="40"/>
        <end position="135"/>
    </location>
</feature>
<dbReference type="InterPro" id="IPR029063">
    <property type="entry name" value="SAM-dependent_MTases_sf"/>
</dbReference>
<evidence type="ECO:0000313" key="3">
    <source>
        <dbReference type="Proteomes" id="UP000253562"/>
    </source>
</evidence>
<dbReference type="GO" id="GO:0008168">
    <property type="term" value="F:methyltransferase activity"/>
    <property type="evidence" value="ECO:0007669"/>
    <property type="project" value="UniProtKB-KW"/>
</dbReference>
<dbReference type="CDD" id="cd02440">
    <property type="entry name" value="AdoMet_MTases"/>
    <property type="match status" value="1"/>
</dbReference>
<organism evidence="2 3">
    <name type="scientific">Bremerella cremea</name>
    <dbReference type="NCBI Taxonomy" id="1031537"/>
    <lineage>
        <taxon>Bacteria</taxon>
        <taxon>Pseudomonadati</taxon>
        <taxon>Planctomycetota</taxon>
        <taxon>Planctomycetia</taxon>
        <taxon>Pirellulales</taxon>
        <taxon>Pirellulaceae</taxon>
        <taxon>Bremerella</taxon>
    </lineage>
</organism>
<dbReference type="Gene3D" id="3.40.50.150">
    <property type="entry name" value="Vaccinia Virus protein VP39"/>
    <property type="match status" value="1"/>
</dbReference>
<dbReference type="InterPro" id="IPR041698">
    <property type="entry name" value="Methyltransf_25"/>
</dbReference>
<dbReference type="GO" id="GO:0032259">
    <property type="term" value="P:methylation"/>
    <property type="evidence" value="ECO:0007669"/>
    <property type="project" value="UniProtKB-KW"/>
</dbReference>
<accession>A0A368KU56</accession>
<name>A0A368KU56_9BACT</name>
<evidence type="ECO:0000313" key="2">
    <source>
        <dbReference type="EMBL" id="RCS53093.1"/>
    </source>
</evidence>
<evidence type="ECO:0000259" key="1">
    <source>
        <dbReference type="Pfam" id="PF13649"/>
    </source>
</evidence>
<dbReference type="AlphaFoldDB" id="A0A368KU56"/>
<dbReference type="SUPFAM" id="SSF53335">
    <property type="entry name" value="S-adenosyl-L-methionine-dependent methyltransferases"/>
    <property type="match status" value="1"/>
</dbReference>
<keyword evidence="2" id="KW-0808">Transferase</keyword>
<protein>
    <submittedName>
        <fullName evidence="2">Class I SAM-dependent methyltransferase</fullName>
    </submittedName>
</protein>
<dbReference type="EMBL" id="QPEX01000011">
    <property type="protein sequence ID" value="RCS53093.1"/>
    <property type="molecule type" value="Genomic_DNA"/>
</dbReference>
<keyword evidence="2" id="KW-0489">Methyltransferase</keyword>
<dbReference type="OrthoDB" id="9792690at2"/>
<sequence length="250" mass="27917">MDTWKFYDITHREHEICNPTSDAKLAQLVKLLRLPNNAQVADIACGKGLFLMRMAEAYEIRGTGIDISPFFIAAAQQRFQTQAPAADITFQQIDGADFKPDQHSLDLASCLGASWIFGGHANTLAALTSMVKLGGWVIVGEPFWKQEPTQEYLAACGCRREDFGSFSSNAEAGEKLGLELVHTFASNQDDWDTYEGLQWYATSEYARAHPDAPDLAEVPQRVNQGRTAYLRWGRDTLGWAIYLFRVRSAT</sequence>
<dbReference type="RefSeq" id="WP_114368518.1">
    <property type="nucleotide sequence ID" value="NZ_QPEX01000011.1"/>
</dbReference>
<dbReference type="Proteomes" id="UP000253562">
    <property type="component" value="Unassembled WGS sequence"/>
</dbReference>
<proteinExistence type="predicted"/>
<reference evidence="2 3" key="1">
    <citation type="submission" date="2018-07" db="EMBL/GenBank/DDBJ databases">
        <title>Comparative genomes isolates from brazilian mangrove.</title>
        <authorList>
            <person name="De Araujo J.E."/>
            <person name="Taketani R.G."/>
            <person name="Silva M.C.P."/>
            <person name="Lourenco M.V."/>
            <person name="Oliveira V.M."/>
            <person name="Andreote F.D."/>
        </authorList>
    </citation>
    <scope>NUCLEOTIDE SEQUENCE [LARGE SCALE GENOMIC DNA]</scope>
    <source>
        <strain evidence="2 3">HEX PRIS-MGV</strain>
    </source>
</reference>
<comment type="caution">
    <text evidence="2">The sequence shown here is derived from an EMBL/GenBank/DDBJ whole genome shotgun (WGS) entry which is preliminary data.</text>
</comment>
<dbReference type="Pfam" id="PF13649">
    <property type="entry name" value="Methyltransf_25"/>
    <property type="match status" value="1"/>
</dbReference>
<gene>
    <name evidence="2" type="ORF">DTL42_09115</name>
</gene>